<dbReference type="SUPFAM" id="SSF54211">
    <property type="entry name" value="Ribosomal protein S5 domain 2-like"/>
    <property type="match status" value="1"/>
</dbReference>
<dbReference type="InterPro" id="IPR027065">
    <property type="entry name" value="Lon_Prtase"/>
</dbReference>
<evidence type="ECO:0000256" key="1">
    <source>
        <dbReference type="SAM" id="MobiDB-lite"/>
    </source>
</evidence>
<feature type="compositionally biased region" description="Basic and acidic residues" evidence="1">
    <location>
        <begin position="154"/>
        <end position="190"/>
    </location>
</feature>
<dbReference type="InterPro" id="IPR020568">
    <property type="entry name" value="Ribosomal_Su5_D2-typ_SF"/>
</dbReference>
<evidence type="ECO:0000313" key="3">
    <source>
        <dbReference type="EMBL" id="CAD2168282.1"/>
    </source>
</evidence>
<dbReference type="Proteomes" id="UP000580250">
    <property type="component" value="Unassembled WGS sequence"/>
</dbReference>
<protein>
    <recommendedName>
        <fullName evidence="2">Lon proteolytic domain-containing protein</fullName>
    </recommendedName>
</protein>
<evidence type="ECO:0000313" key="4">
    <source>
        <dbReference type="Proteomes" id="UP000580250"/>
    </source>
</evidence>
<gene>
    <name evidence="3" type="ORF">MENT_LOCUS19635</name>
</gene>
<dbReference type="GO" id="GO:0007005">
    <property type="term" value="P:mitochondrion organization"/>
    <property type="evidence" value="ECO:0007669"/>
    <property type="project" value="TreeGrafter"/>
</dbReference>
<name>A0A6V7V046_MELEN</name>
<comment type="caution">
    <text evidence="3">The sequence shown here is derived from an EMBL/GenBank/DDBJ whole genome shotgun (WGS) entry which is preliminary data.</text>
</comment>
<proteinExistence type="predicted"/>
<feature type="domain" description="Lon proteolytic" evidence="2">
    <location>
        <begin position="286"/>
        <end position="381"/>
    </location>
</feature>
<dbReference type="AlphaFoldDB" id="A0A6V7V046"/>
<dbReference type="GO" id="GO:0005759">
    <property type="term" value="C:mitochondrial matrix"/>
    <property type="evidence" value="ECO:0007669"/>
    <property type="project" value="TreeGrafter"/>
</dbReference>
<dbReference type="PRINTS" id="PR00830">
    <property type="entry name" value="ENDOLAPTASE"/>
</dbReference>
<sequence>MELFYSSYISKTNNNIKQHLMLLKIKFQRKKNDWKGLNQHLSLKLLMKYKNQNLTVEDDFKSAKSEPYVNDLDESFDTAKIEPETSSESACDEPLNKSHEFDVQSDENNAMCSTSNYATGYSDYFMKDGIAIKTAYFSYLNDTTPENKVISPNADKKEENKEQNEENQEKKEVVDKEEENKDKNEVAKKEDKITTKKELPFGVMPLLACTIQNGKVIGVAHAVSVGVSAHPVSEKNLAPGAPESLRISAFIAKGCAEYICRLRNIPFTTNESDRYYYVFDPLESDRQGQSAGVALTIGTLSKILNRRPIDGLCATGQITNNGLLIRVGGLKQKVRAAKALGMKKIVLPKSMESDFNNLKEKDKKGLEPIFAEYLNDIFDIIFPAEPVFST</sequence>
<dbReference type="GO" id="GO:0051131">
    <property type="term" value="P:chaperone-mediated protein complex assembly"/>
    <property type="evidence" value="ECO:0007669"/>
    <property type="project" value="TreeGrafter"/>
</dbReference>
<dbReference type="Pfam" id="PF05362">
    <property type="entry name" value="Lon_C"/>
    <property type="match status" value="1"/>
</dbReference>
<dbReference type="GO" id="GO:0006515">
    <property type="term" value="P:protein quality control for misfolded or incompletely synthesized proteins"/>
    <property type="evidence" value="ECO:0007669"/>
    <property type="project" value="TreeGrafter"/>
</dbReference>
<dbReference type="EMBL" id="CAJEWN010000138">
    <property type="protein sequence ID" value="CAD2168282.1"/>
    <property type="molecule type" value="Genomic_DNA"/>
</dbReference>
<feature type="region of interest" description="Disordered" evidence="1">
    <location>
        <begin position="147"/>
        <end position="190"/>
    </location>
</feature>
<dbReference type="PANTHER" id="PTHR43718">
    <property type="entry name" value="LON PROTEASE"/>
    <property type="match status" value="1"/>
</dbReference>
<evidence type="ECO:0000259" key="2">
    <source>
        <dbReference type="Pfam" id="PF05362"/>
    </source>
</evidence>
<dbReference type="GO" id="GO:0005524">
    <property type="term" value="F:ATP binding"/>
    <property type="evidence" value="ECO:0007669"/>
    <property type="project" value="InterPro"/>
</dbReference>
<dbReference type="InterPro" id="IPR008269">
    <property type="entry name" value="Lon_proteolytic"/>
</dbReference>
<dbReference type="Gene3D" id="3.30.230.10">
    <property type="match status" value="1"/>
</dbReference>
<dbReference type="GO" id="GO:0003697">
    <property type="term" value="F:single-stranded DNA binding"/>
    <property type="evidence" value="ECO:0007669"/>
    <property type="project" value="TreeGrafter"/>
</dbReference>
<dbReference type="OrthoDB" id="2411602at2759"/>
<accession>A0A6V7V046</accession>
<dbReference type="GO" id="GO:0004252">
    <property type="term" value="F:serine-type endopeptidase activity"/>
    <property type="evidence" value="ECO:0007669"/>
    <property type="project" value="InterPro"/>
</dbReference>
<reference evidence="3 4" key="1">
    <citation type="submission" date="2020-08" db="EMBL/GenBank/DDBJ databases">
        <authorList>
            <person name="Koutsovoulos G."/>
            <person name="Danchin GJ E."/>
        </authorList>
    </citation>
    <scope>NUCLEOTIDE SEQUENCE [LARGE SCALE GENOMIC DNA]</scope>
</reference>
<dbReference type="PANTHER" id="PTHR43718:SF2">
    <property type="entry name" value="LON PROTEASE HOMOLOG, MITOCHONDRIAL"/>
    <property type="match status" value="1"/>
</dbReference>
<organism evidence="3 4">
    <name type="scientific">Meloidogyne enterolobii</name>
    <name type="common">Root-knot nematode worm</name>
    <name type="synonym">Meloidogyne mayaguensis</name>
    <dbReference type="NCBI Taxonomy" id="390850"/>
    <lineage>
        <taxon>Eukaryota</taxon>
        <taxon>Metazoa</taxon>
        <taxon>Ecdysozoa</taxon>
        <taxon>Nematoda</taxon>
        <taxon>Chromadorea</taxon>
        <taxon>Rhabditida</taxon>
        <taxon>Tylenchina</taxon>
        <taxon>Tylenchomorpha</taxon>
        <taxon>Tylenchoidea</taxon>
        <taxon>Meloidogynidae</taxon>
        <taxon>Meloidogyninae</taxon>
        <taxon>Meloidogyne</taxon>
    </lineage>
</organism>
<dbReference type="InterPro" id="IPR014721">
    <property type="entry name" value="Ribsml_uS5_D2-typ_fold_subgr"/>
</dbReference>
<dbReference type="GO" id="GO:0004176">
    <property type="term" value="F:ATP-dependent peptidase activity"/>
    <property type="evidence" value="ECO:0007669"/>
    <property type="project" value="InterPro"/>
</dbReference>